<comment type="caution">
    <text evidence="12">The sequence shown here is derived from an EMBL/GenBank/DDBJ whole genome shotgun (WGS) entry which is preliminary data.</text>
</comment>
<sequence>MRNLSVAEIDEISFDSLESGLPLSATTFDVSTNDIICAFGPTASKAVIELRRCPTGLSGSPQGTVITSWDAPCPLPDLECDEILSLHYVHETSSICVALAGGDLILVREKPQPDQEKIEIVGSIDVGIAAAQWSWNASFLAVITRGGSFVLMSQQLEPINEIALQDDDLKLSKHVSVGWGKKETQFQGKRAKAMKDPTMPEFVEEGKPSPNDDGKTTISWRGDGAYVAVNSTMASSRRVVRVYSAEGVLDSVSEPVDGLESAVSWRPYGNLIAGVKRTLDGTAKAEVVFFERNGLRHGQFDLRLTEVEMKSFGANIMLSWNSDSSVLAVRMMDRVQLWTMGNYHYYLKQEVRLKDLQDIQWHATDPLRLSLCNTNLAQSVSMDLSVNRGSLCPPFDYGLVAVIDGKRLKLTPLKHVNAPPPMAYIEIDADENVVACAMSRTCQRIAFLTYSQLYLCRLEMRQASSKDATVRHTERYTIDKKDLAMHPRPTQIVIQHDDQVFLLAPARSISSKDQAFCHKYTWVATTQSSSDLRTLDVEVARSARQMLVDSNHDEVWFRTGREISSTTINSSHCPMFSGPSLSAIAALPETAEQIHCGVSLTEAQALEVNGVQKATQVTSFAVTDAHLVYTTSNHLLKVAHLTDEPRMSFPADEPEVDERCRAIERGARIVTVIPSTYAVVLQMPRGNLETIYPRILVVTGIRSHIKNLDYRKAFIACQSHQVDLNILYDFDPQLWSANIEKFIDQLKKPSRVDEFIQKLKEENVTKTLYRDTSMEAELSVNGANTAALPSTAKVNKVNTICDNLISALGRKGAAYLPNIITAHVCKRPPDVNSALTLVSSLRQTSMEEADLAVAHLCFLTDTNRLFDAALALYDLELTLLVAQNAQRDPREYMPFLQNLQSLPELRRKYTIDNHLKKYAKALTSLHAMNEHDEVEAYTMKHNLYPQAISLYSHDQPHLQRVTRLHADYLSSQSQHAVAATLYESLSNHESAYPLYALAHQWRESLTCACLIPLPDDRLQALARSLATTCVEENRDYRSAATIQLEYLFEPVVAAELLCKSSYFAEATRILSMPSRNLSSQIPSIIDPALTRKFGEILELIADCQTQLNSQVPRIEELRVKKAEDPLAFFGGDAAMGDGADIPDNVSLAPTDASTLGGQSMFTRYGGGAGGSQASTKFAGTVASNVSRKTSKTKRREERKRARGKKGSVYEEEYLVASVGRLIERVNGTHEEVRRLVSGLRRRGLREQAEKVEEVMASIHGASEDARKRVWPETAKENLNGEASTYDVDGQGRPSGADGVLYDSQIESQGASKPPPEIKVWKSGM</sequence>
<evidence type="ECO:0000259" key="11">
    <source>
        <dbReference type="Pfam" id="PF23936"/>
    </source>
</evidence>
<evidence type="ECO:0000256" key="3">
    <source>
        <dbReference type="ARBA" id="ARBA00022490"/>
    </source>
</evidence>
<dbReference type="Pfam" id="PF23936">
    <property type="entry name" value="HB_ELP1"/>
    <property type="match status" value="1"/>
</dbReference>
<dbReference type="Pfam" id="PF23797">
    <property type="entry name" value="Beta-prop_ELP1_2nd"/>
    <property type="match status" value="1"/>
</dbReference>
<dbReference type="Pfam" id="PF04762">
    <property type="entry name" value="Beta-prop_ELP1_1st"/>
    <property type="match status" value="1"/>
</dbReference>
<feature type="domain" description="ELP1 N-terminal second beta-propeller" evidence="8">
    <location>
        <begin position="402"/>
        <end position="670"/>
    </location>
</feature>
<dbReference type="Pfam" id="PF23878">
    <property type="entry name" value="TPR_ELP1"/>
    <property type="match status" value="1"/>
</dbReference>
<name>A0AAN8IQX5_9EURO</name>
<comment type="pathway">
    <text evidence="1">tRNA modification; 5-methoxycarbonylmethyl-2-thiouridine-tRNA biosynthesis.</text>
</comment>
<keyword evidence="4" id="KW-0819">tRNA processing</keyword>
<proteinExistence type="inferred from homology"/>
<evidence type="ECO:0000256" key="5">
    <source>
        <dbReference type="PIRNR" id="PIRNR017233"/>
    </source>
</evidence>
<feature type="region of interest" description="Disordered" evidence="6">
    <location>
        <begin position="1183"/>
        <end position="1205"/>
    </location>
</feature>
<dbReference type="PIRSF" id="PIRSF017233">
    <property type="entry name" value="IKAP"/>
    <property type="match status" value="1"/>
</dbReference>
<dbReference type="GO" id="GO:0033588">
    <property type="term" value="C:elongator holoenzyme complex"/>
    <property type="evidence" value="ECO:0007669"/>
    <property type="project" value="InterPro"/>
</dbReference>
<dbReference type="GO" id="GO:0000049">
    <property type="term" value="F:tRNA binding"/>
    <property type="evidence" value="ECO:0007669"/>
    <property type="project" value="TreeGrafter"/>
</dbReference>
<evidence type="ECO:0000259" key="8">
    <source>
        <dbReference type="Pfam" id="PF23797"/>
    </source>
</evidence>
<feature type="domain" description="ELP1 alpha-solenoid" evidence="10">
    <location>
        <begin position="694"/>
        <end position="899"/>
    </location>
</feature>
<dbReference type="InterPro" id="IPR056166">
    <property type="entry name" value="TPR_ELP1"/>
</dbReference>
<keyword evidence="5" id="KW-0539">Nucleus</keyword>
<evidence type="ECO:0000313" key="12">
    <source>
        <dbReference type="EMBL" id="KAK5956467.1"/>
    </source>
</evidence>
<feature type="domain" description="ELP1 TPR" evidence="9">
    <location>
        <begin position="907"/>
        <end position="1068"/>
    </location>
</feature>
<dbReference type="EMBL" id="JAKLMC020000004">
    <property type="protein sequence ID" value="KAK5956467.1"/>
    <property type="molecule type" value="Genomic_DNA"/>
</dbReference>
<dbReference type="GO" id="GO:0005634">
    <property type="term" value="C:nucleus"/>
    <property type="evidence" value="ECO:0007669"/>
    <property type="project" value="UniProtKB-SubCell"/>
</dbReference>
<dbReference type="PANTHER" id="PTHR12747">
    <property type="entry name" value="ELONGATOR COMPLEX PROTEIN 1"/>
    <property type="match status" value="1"/>
</dbReference>
<dbReference type="PANTHER" id="PTHR12747:SF0">
    <property type="entry name" value="ELONGATOR COMPLEX PROTEIN 1"/>
    <property type="match status" value="1"/>
</dbReference>
<gene>
    <name evidence="12" type="primary">ELP1</name>
    <name evidence="12" type="ORF">OHC33_001952</name>
</gene>
<evidence type="ECO:0000256" key="2">
    <source>
        <dbReference type="ARBA" id="ARBA00006086"/>
    </source>
</evidence>
<evidence type="ECO:0000256" key="1">
    <source>
        <dbReference type="ARBA" id="ARBA00005043"/>
    </source>
</evidence>
<dbReference type="GO" id="GO:0002926">
    <property type="term" value="P:tRNA wobble base 5-methoxycarbonylmethyl-2-thiouridinylation"/>
    <property type="evidence" value="ECO:0007669"/>
    <property type="project" value="TreeGrafter"/>
</dbReference>
<comment type="function">
    <text evidence="5">Component of the elongator complex which is required for multiple tRNA modifications, including mcm5U (5-methoxycarbonylmethyl uridine), mcm5s2U (5-methoxycarbonylmethyl-2-thiouridine), and ncm5U (5-carbamoylmethyl uridine). The elongator complex catalyzes formation of carboxymethyluridine in the wobble base at position 34 in tRNAs.</text>
</comment>
<dbReference type="InterPro" id="IPR056164">
    <property type="entry name" value="Beta-prop_ELP1_1st"/>
</dbReference>
<evidence type="ECO:0000256" key="6">
    <source>
        <dbReference type="SAM" id="MobiDB-lite"/>
    </source>
</evidence>
<keyword evidence="3 5" id="KW-0963">Cytoplasm</keyword>
<dbReference type="GO" id="GO:0005829">
    <property type="term" value="C:cytosol"/>
    <property type="evidence" value="ECO:0007669"/>
    <property type="project" value="TreeGrafter"/>
</dbReference>
<dbReference type="Pfam" id="PF23925">
    <property type="entry name" value="A-sol_ELP1"/>
    <property type="match status" value="1"/>
</dbReference>
<dbReference type="SUPFAM" id="SSF69322">
    <property type="entry name" value="Tricorn protease domain 2"/>
    <property type="match status" value="1"/>
</dbReference>
<dbReference type="InterPro" id="IPR056167">
    <property type="entry name" value="A-sol_ELP1"/>
</dbReference>
<dbReference type="InterPro" id="IPR006849">
    <property type="entry name" value="Elp1"/>
</dbReference>
<dbReference type="Proteomes" id="UP001316803">
    <property type="component" value="Unassembled WGS sequence"/>
</dbReference>
<accession>A0AAN8IQX5</accession>
<evidence type="ECO:0000313" key="13">
    <source>
        <dbReference type="Proteomes" id="UP001316803"/>
    </source>
</evidence>
<feature type="domain" description="ELP1 three-helical bundle" evidence="11">
    <location>
        <begin position="1170"/>
        <end position="1258"/>
    </location>
</feature>
<dbReference type="InterPro" id="IPR056169">
    <property type="entry name" value="HB_ELP1"/>
</dbReference>
<feature type="domain" description="ELP1 first N-terminal beta-propeller" evidence="7">
    <location>
        <begin position="1"/>
        <end position="363"/>
    </location>
</feature>
<reference evidence="12 13" key="1">
    <citation type="submission" date="2022-12" db="EMBL/GenBank/DDBJ databases">
        <title>Genomic features and morphological characterization of a novel Knufia sp. strain isolated from spacecraft assembly facility.</title>
        <authorList>
            <person name="Teixeira M."/>
            <person name="Chander A.M."/>
            <person name="Stajich J.E."/>
            <person name="Venkateswaran K."/>
        </authorList>
    </citation>
    <scope>NUCLEOTIDE SEQUENCE [LARGE SCALE GENOMIC DNA]</scope>
    <source>
        <strain evidence="12 13">FJI-L2-BK-P2</strain>
    </source>
</reference>
<protein>
    <recommendedName>
        <fullName evidence="5">Elongator complex protein 1</fullName>
    </recommendedName>
</protein>
<evidence type="ECO:0000259" key="7">
    <source>
        <dbReference type="Pfam" id="PF04762"/>
    </source>
</evidence>
<comment type="similarity">
    <text evidence="2 5">Belongs to the ELP1/IKA1 family.</text>
</comment>
<comment type="subcellular location">
    <subcellularLocation>
        <location evidence="5">Cytoplasm</location>
    </subcellularLocation>
    <subcellularLocation>
        <location evidence="5">Nucleus</location>
    </subcellularLocation>
</comment>
<evidence type="ECO:0000259" key="10">
    <source>
        <dbReference type="Pfam" id="PF23925"/>
    </source>
</evidence>
<organism evidence="12 13">
    <name type="scientific">Knufia fluminis</name>
    <dbReference type="NCBI Taxonomy" id="191047"/>
    <lineage>
        <taxon>Eukaryota</taxon>
        <taxon>Fungi</taxon>
        <taxon>Dikarya</taxon>
        <taxon>Ascomycota</taxon>
        <taxon>Pezizomycotina</taxon>
        <taxon>Eurotiomycetes</taxon>
        <taxon>Chaetothyriomycetidae</taxon>
        <taxon>Chaetothyriales</taxon>
        <taxon>Trichomeriaceae</taxon>
        <taxon>Knufia</taxon>
    </lineage>
</organism>
<evidence type="ECO:0000256" key="4">
    <source>
        <dbReference type="ARBA" id="ARBA00022694"/>
    </source>
</evidence>
<evidence type="ECO:0000259" key="9">
    <source>
        <dbReference type="Pfam" id="PF23878"/>
    </source>
</evidence>
<feature type="region of interest" description="Disordered" evidence="6">
    <location>
        <begin position="1279"/>
        <end position="1324"/>
    </location>
</feature>
<keyword evidence="13" id="KW-1185">Reference proteome</keyword>
<dbReference type="InterPro" id="IPR056165">
    <property type="entry name" value="Beta-prop_ELP1_2nd"/>
</dbReference>